<dbReference type="InterPro" id="IPR000713">
    <property type="entry name" value="Mur_ligase_N"/>
</dbReference>
<dbReference type="PANTHER" id="PTHR43445:SF5">
    <property type="entry name" value="UDP-N-ACETYLMURAMATE--L-ALANYL-GAMMA-D-GLUTAMYL-MESO-2,6-DIAMINOHEPTANDIOATE LIGASE"/>
    <property type="match status" value="1"/>
</dbReference>
<feature type="domain" description="Mur ligase C-terminal" evidence="11">
    <location>
        <begin position="321"/>
        <end position="443"/>
    </location>
</feature>
<evidence type="ECO:0000256" key="1">
    <source>
        <dbReference type="ARBA" id="ARBA00022598"/>
    </source>
</evidence>
<evidence type="ECO:0000256" key="3">
    <source>
        <dbReference type="ARBA" id="ARBA00022741"/>
    </source>
</evidence>
<dbReference type="EC" id="6.3.2.45" evidence="9"/>
<dbReference type="Pfam" id="PF01225">
    <property type="entry name" value="Mur_ligase"/>
    <property type="match status" value="1"/>
</dbReference>
<dbReference type="GO" id="GO:0008360">
    <property type="term" value="P:regulation of cell shape"/>
    <property type="evidence" value="ECO:0007669"/>
    <property type="project" value="UniProtKB-KW"/>
</dbReference>
<evidence type="ECO:0000259" key="10">
    <source>
        <dbReference type="Pfam" id="PF01225"/>
    </source>
</evidence>
<evidence type="ECO:0000259" key="11">
    <source>
        <dbReference type="Pfam" id="PF02875"/>
    </source>
</evidence>
<dbReference type="SUPFAM" id="SSF51984">
    <property type="entry name" value="MurCD N-terminal domain"/>
    <property type="match status" value="1"/>
</dbReference>
<comment type="similarity">
    <text evidence="9">Belongs to the MurCDEF family. Mpl subfamily.</text>
</comment>
<dbReference type="AlphaFoldDB" id="A0A5M8FJY1"/>
<feature type="binding site" evidence="9">
    <location>
        <begin position="110"/>
        <end position="116"/>
    </location>
    <ligand>
        <name>ATP</name>
        <dbReference type="ChEBI" id="CHEBI:30616"/>
    </ligand>
</feature>
<keyword evidence="2 9" id="KW-0132">Cell division</keyword>
<keyword evidence="7 9" id="KW-0131">Cell cycle</keyword>
<organism evidence="13 14">
    <name type="scientific">Thiohalocapsa marina</name>
    <dbReference type="NCBI Taxonomy" id="424902"/>
    <lineage>
        <taxon>Bacteria</taxon>
        <taxon>Pseudomonadati</taxon>
        <taxon>Pseudomonadota</taxon>
        <taxon>Gammaproteobacteria</taxon>
        <taxon>Chromatiales</taxon>
        <taxon>Chromatiaceae</taxon>
        <taxon>Thiohalocapsa</taxon>
    </lineage>
</organism>
<dbReference type="NCBIfam" id="TIGR01081">
    <property type="entry name" value="mpl"/>
    <property type="match status" value="1"/>
</dbReference>
<dbReference type="Pfam" id="PF02875">
    <property type="entry name" value="Mur_ligase_C"/>
    <property type="match status" value="1"/>
</dbReference>
<keyword evidence="6 9" id="KW-0573">Peptidoglycan synthesis</keyword>
<sequence length="467" mass="48997">MHLHILGICGTFMGGIALLARALGHEVTGSDAHVYPPMSTQLASAGITLSEGYAADHLKPAPDVVVVGNAMKRGLPAVEYMLDAGLPYVSGPQWLAEHLLAERHVLAVAGTHGKTTTASMLAWILQEAGLEPGFLIGGIPLDFGLSARLGAGRHFVVEADEYDTAFFDKRSKFVHYRPRTLIINNLEFDHADIFDDLGQIQRQFHHLVRTVPGSGAILHPVGEPAIDAVLAMGCWTPTRTIGRTTGDSGGARGDWKAEPLAADDSAFAVLQGAEPVGAVRWQHCGAHNVQNALAAIAAAAEVGVEPARAADALGRFHGVKRRMELVGEAGGVQVYDDFAHHPTAIASTLGGLRRRVGQARILAILEPRSNTMRMGVHAAALANALEQADRVHVFVPPGLDWDAAVALAPLGGQVSVADAVEDIVQAVAAEASPGDHVLVMSNGGFQGIHRRLLTALAGADGANVGAE</sequence>
<dbReference type="GO" id="GO:0071555">
    <property type="term" value="P:cell wall organization"/>
    <property type="evidence" value="ECO:0007669"/>
    <property type="project" value="UniProtKB-KW"/>
</dbReference>
<comment type="catalytic activity">
    <reaction evidence="9">
        <text>UDP-N-acetyl-alpha-D-muramate + L-alanyl-gamma-D-glutamyl-meso-2,6-diaminopimelate + ATP = UDP-N-acetyl-alpha-D-muramoyl-L-alanyl-gamma-D-glutamyl-meso-2,6-diaminopimelate + ADP + phosphate + H(+)</text>
        <dbReference type="Rhea" id="RHEA:29563"/>
        <dbReference type="ChEBI" id="CHEBI:15378"/>
        <dbReference type="ChEBI" id="CHEBI:30616"/>
        <dbReference type="ChEBI" id="CHEBI:43474"/>
        <dbReference type="ChEBI" id="CHEBI:61401"/>
        <dbReference type="ChEBI" id="CHEBI:70757"/>
        <dbReference type="ChEBI" id="CHEBI:83905"/>
        <dbReference type="ChEBI" id="CHEBI:456216"/>
        <dbReference type="EC" id="6.3.2.45"/>
    </reaction>
</comment>
<dbReference type="GO" id="GO:0009252">
    <property type="term" value="P:peptidoglycan biosynthetic process"/>
    <property type="evidence" value="ECO:0007669"/>
    <property type="project" value="UniProtKB-UniRule"/>
</dbReference>
<keyword evidence="3 9" id="KW-0547">Nucleotide-binding</keyword>
<dbReference type="RefSeq" id="WP_150092890.1">
    <property type="nucleotide sequence ID" value="NZ_JBFUOH010000059.1"/>
</dbReference>
<evidence type="ECO:0000256" key="9">
    <source>
        <dbReference type="HAMAP-Rule" id="MF_02020"/>
    </source>
</evidence>
<dbReference type="InterPro" id="IPR005757">
    <property type="entry name" value="Mpl"/>
</dbReference>
<reference evidence="13 14" key="1">
    <citation type="submission" date="2019-09" db="EMBL/GenBank/DDBJ databases">
        <title>Whole-genome sequence of the purple sulfur bacterium Thiohalocapsa marina DSM 19078.</title>
        <authorList>
            <person name="Kyndt J.A."/>
            <person name="Meyer T.E."/>
        </authorList>
    </citation>
    <scope>NUCLEOTIDE SEQUENCE [LARGE SCALE GENOMIC DNA]</scope>
    <source>
        <strain evidence="13 14">DSM 19078</strain>
    </source>
</reference>
<evidence type="ECO:0000313" key="14">
    <source>
        <dbReference type="Proteomes" id="UP000322981"/>
    </source>
</evidence>
<comment type="cofactor">
    <cofactor evidence="9">
        <name>Mg(2+)</name>
        <dbReference type="ChEBI" id="CHEBI:18420"/>
    </cofactor>
</comment>
<evidence type="ECO:0000256" key="2">
    <source>
        <dbReference type="ARBA" id="ARBA00022618"/>
    </source>
</evidence>
<keyword evidence="1 9" id="KW-0436">Ligase</keyword>
<dbReference type="GO" id="GO:0106418">
    <property type="term" value="F:UDP-N-acetylmuramate-L-alanyl-gamma-D-glutamyl-meso-2,6-diaminoheptanedioate ligase activity"/>
    <property type="evidence" value="ECO:0007669"/>
    <property type="project" value="UniProtKB-EC"/>
</dbReference>
<dbReference type="UniPathway" id="UPA00544"/>
<dbReference type="HAMAP" id="MF_02020">
    <property type="entry name" value="Mpl"/>
    <property type="match status" value="1"/>
</dbReference>
<feature type="domain" description="Mur ligase N-terminal catalytic" evidence="10">
    <location>
        <begin position="2"/>
        <end position="101"/>
    </location>
</feature>
<dbReference type="OrthoDB" id="9804126at2"/>
<dbReference type="GO" id="GO:0005524">
    <property type="term" value="F:ATP binding"/>
    <property type="evidence" value="ECO:0007669"/>
    <property type="project" value="UniProtKB-UniRule"/>
</dbReference>
<evidence type="ECO:0000259" key="12">
    <source>
        <dbReference type="Pfam" id="PF08245"/>
    </source>
</evidence>
<dbReference type="Proteomes" id="UP000322981">
    <property type="component" value="Unassembled WGS sequence"/>
</dbReference>
<dbReference type="Pfam" id="PF08245">
    <property type="entry name" value="Mur_ligase_M"/>
    <property type="match status" value="1"/>
</dbReference>
<evidence type="ECO:0000256" key="4">
    <source>
        <dbReference type="ARBA" id="ARBA00022840"/>
    </source>
</evidence>
<evidence type="ECO:0000256" key="8">
    <source>
        <dbReference type="ARBA" id="ARBA00023316"/>
    </source>
</evidence>
<keyword evidence="5 9" id="KW-0133">Cell shape</keyword>
<dbReference type="GO" id="GO:0051301">
    <property type="term" value="P:cell division"/>
    <property type="evidence" value="ECO:0007669"/>
    <property type="project" value="UniProtKB-KW"/>
</dbReference>
<accession>A0A5M8FJY1</accession>
<dbReference type="InterPro" id="IPR004101">
    <property type="entry name" value="Mur_ligase_C"/>
</dbReference>
<name>A0A5M8FJY1_9GAMM</name>
<gene>
    <name evidence="9 13" type="primary">mpl</name>
    <name evidence="13" type="ORF">F2Q65_09835</name>
</gene>
<dbReference type="Gene3D" id="3.90.190.20">
    <property type="entry name" value="Mur ligase, C-terminal domain"/>
    <property type="match status" value="1"/>
</dbReference>
<keyword evidence="4 9" id="KW-0067">ATP-binding</keyword>
<protein>
    <recommendedName>
        <fullName evidence="9">UDP-N-acetylmuramate--L-alanyl-gamma-D-glutamyl-meso-2,6-diaminoheptandioate ligase</fullName>
        <ecNumber evidence="9">6.3.2.45</ecNumber>
    </recommendedName>
    <alternativeName>
        <fullName evidence="9">Murein peptide ligase</fullName>
    </alternativeName>
    <alternativeName>
        <fullName evidence="9">UDP-N-acetylmuramate:L-alanyl-gamma-D-glutamyl-meso-diaminopimelate ligase</fullName>
    </alternativeName>
</protein>
<keyword evidence="14" id="KW-1185">Reference proteome</keyword>
<dbReference type="PANTHER" id="PTHR43445">
    <property type="entry name" value="UDP-N-ACETYLMURAMATE--L-ALANINE LIGASE-RELATED"/>
    <property type="match status" value="1"/>
</dbReference>
<dbReference type="Gene3D" id="3.40.1190.10">
    <property type="entry name" value="Mur-like, catalytic domain"/>
    <property type="match status" value="1"/>
</dbReference>
<comment type="caution">
    <text evidence="13">The sequence shown here is derived from an EMBL/GenBank/DDBJ whole genome shotgun (WGS) entry which is preliminary data.</text>
</comment>
<dbReference type="SUPFAM" id="SSF53244">
    <property type="entry name" value="MurD-like peptide ligases, peptide-binding domain"/>
    <property type="match status" value="1"/>
</dbReference>
<comment type="function">
    <text evidence="9">Reutilizes the intact tripeptide L-alanyl-gamma-D-glutamyl-meso-diaminopimelate by linking it to UDP-N-acetylmuramate.</text>
</comment>
<dbReference type="InterPro" id="IPR013221">
    <property type="entry name" value="Mur_ligase_cen"/>
</dbReference>
<evidence type="ECO:0000313" key="13">
    <source>
        <dbReference type="EMBL" id="KAA6185198.1"/>
    </source>
</evidence>
<keyword evidence="9" id="KW-0460">Magnesium</keyword>
<feature type="domain" description="Mur ligase central" evidence="12">
    <location>
        <begin position="108"/>
        <end position="299"/>
    </location>
</feature>
<proteinExistence type="inferred from homology"/>
<dbReference type="Gene3D" id="3.40.50.720">
    <property type="entry name" value="NAD(P)-binding Rossmann-like Domain"/>
    <property type="match status" value="1"/>
</dbReference>
<dbReference type="EMBL" id="VWXX01000012">
    <property type="protein sequence ID" value="KAA6185198.1"/>
    <property type="molecule type" value="Genomic_DNA"/>
</dbReference>
<evidence type="ECO:0000256" key="6">
    <source>
        <dbReference type="ARBA" id="ARBA00022984"/>
    </source>
</evidence>
<dbReference type="InterPro" id="IPR036615">
    <property type="entry name" value="Mur_ligase_C_dom_sf"/>
</dbReference>
<keyword evidence="8 9" id="KW-0961">Cell wall biogenesis/degradation</keyword>
<comment type="pathway">
    <text evidence="9">Cell wall biogenesis; peptidoglycan recycling.</text>
</comment>
<dbReference type="InterPro" id="IPR050061">
    <property type="entry name" value="MurCDEF_pg_biosynth"/>
</dbReference>
<dbReference type="SUPFAM" id="SSF53623">
    <property type="entry name" value="MurD-like peptide ligases, catalytic domain"/>
    <property type="match status" value="1"/>
</dbReference>
<dbReference type="GO" id="GO:0009254">
    <property type="term" value="P:peptidoglycan turnover"/>
    <property type="evidence" value="ECO:0007669"/>
    <property type="project" value="UniProtKB-UniRule"/>
</dbReference>
<evidence type="ECO:0000256" key="7">
    <source>
        <dbReference type="ARBA" id="ARBA00023306"/>
    </source>
</evidence>
<dbReference type="InterPro" id="IPR036565">
    <property type="entry name" value="Mur-like_cat_sf"/>
</dbReference>
<evidence type="ECO:0000256" key="5">
    <source>
        <dbReference type="ARBA" id="ARBA00022960"/>
    </source>
</evidence>